<evidence type="ECO:0000256" key="2">
    <source>
        <dbReference type="ARBA" id="ARBA00009773"/>
    </source>
</evidence>
<proteinExistence type="inferred from homology"/>
<dbReference type="Pfam" id="PF01594">
    <property type="entry name" value="AI-2E_transport"/>
    <property type="match status" value="1"/>
</dbReference>
<evidence type="ECO:0000256" key="1">
    <source>
        <dbReference type="ARBA" id="ARBA00004141"/>
    </source>
</evidence>
<dbReference type="PANTHER" id="PTHR21716">
    <property type="entry name" value="TRANSMEMBRANE PROTEIN"/>
    <property type="match status" value="1"/>
</dbReference>
<feature type="transmembrane region" description="Helical" evidence="6">
    <location>
        <begin position="266"/>
        <end position="282"/>
    </location>
</feature>
<feature type="transmembrane region" description="Helical" evidence="6">
    <location>
        <begin position="12"/>
        <end position="43"/>
    </location>
</feature>
<keyword evidence="8" id="KW-1185">Reference proteome</keyword>
<sequence>MGLSTREQVRYWGIAAAVLIAFAWVMGNTLLPFIVGAAIAYLLDPLADRLETRGFSRVAATAVITVLSALLFITLLLVAVPLIVQQVQGLITAAPDLVARLRDALSIRFPDFFDEGSALRRSFAGMEDSLKSGGLTVVQTLLSSSLAVVDALLVLVLAPVIAFYLLLDWDRMIDRIDDLIPREHVGTVRRLAKESDEVLSGFVRGQLLVGVILGTFYAVSLGIIGLQFGVVVGLFAGIISFIPFVGSILGGAISIGLALFQFWGDWWMILAVAAVFGIGQAVEGNVLTPKLVGGRIRLHPVALIFALSAFGALLGFAGMLIAVPVAAVIGVMTRFLIEQYKGGRLYTGPERRDDDAPRDAAE</sequence>
<evidence type="ECO:0000313" key="7">
    <source>
        <dbReference type="EMBL" id="NNU81203.1"/>
    </source>
</evidence>
<feature type="transmembrane region" description="Helical" evidence="6">
    <location>
        <begin position="234"/>
        <end position="259"/>
    </location>
</feature>
<name>A0A849L4M0_9RHOB</name>
<organism evidence="7 8">
    <name type="scientific">Halovulum dunhuangense</name>
    <dbReference type="NCBI Taxonomy" id="1505036"/>
    <lineage>
        <taxon>Bacteria</taxon>
        <taxon>Pseudomonadati</taxon>
        <taxon>Pseudomonadota</taxon>
        <taxon>Alphaproteobacteria</taxon>
        <taxon>Rhodobacterales</taxon>
        <taxon>Paracoccaceae</taxon>
        <taxon>Halovulum</taxon>
    </lineage>
</organism>
<dbReference type="AlphaFoldDB" id="A0A849L4M0"/>
<gene>
    <name evidence="7" type="ORF">HMH01_12225</name>
</gene>
<evidence type="ECO:0000256" key="6">
    <source>
        <dbReference type="SAM" id="Phobius"/>
    </source>
</evidence>
<protein>
    <submittedName>
        <fullName evidence="7">AI-2E family transporter</fullName>
    </submittedName>
</protein>
<dbReference type="EMBL" id="JABFBC010000002">
    <property type="protein sequence ID" value="NNU81203.1"/>
    <property type="molecule type" value="Genomic_DNA"/>
</dbReference>
<evidence type="ECO:0000256" key="4">
    <source>
        <dbReference type="ARBA" id="ARBA00022989"/>
    </source>
</evidence>
<dbReference type="Proteomes" id="UP000572377">
    <property type="component" value="Unassembled WGS sequence"/>
</dbReference>
<dbReference type="InterPro" id="IPR002549">
    <property type="entry name" value="AI-2E-like"/>
</dbReference>
<evidence type="ECO:0000256" key="5">
    <source>
        <dbReference type="ARBA" id="ARBA00023136"/>
    </source>
</evidence>
<dbReference type="RefSeq" id="WP_171325949.1">
    <property type="nucleotide sequence ID" value="NZ_JABFBC010000002.1"/>
</dbReference>
<feature type="transmembrane region" description="Helical" evidence="6">
    <location>
        <begin position="302"/>
        <end position="331"/>
    </location>
</feature>
<feature type="transmembrane region" description="Helical" evidence="6">
    <location>
        <begin position="55"/>
        <end position="84"/>
    </location>
</feature>
<feature type="transmembrane region" description="Helical" evidence="6">
    <location>
        <begin position="207"/>
        <end position="228"/>
    </location>
</feature>
<keyword evidence="5 6" id="KW-0472">Membrane</keyword>
<comment type="similarity">
    <text evidence="2">Belongs to the autoinducer-2 exporter (AI-2E) (TC 2.A.86) family.</text>
</comment>
<keyword evidence="3 6" id="KW-0812">Transmembrane</keyword>
<evidence type="ECO:0000313" key="8">
    <source>
        <dbReference type="Proteomes" id="UP000572377"/>
    </source>
</evidence>
<dbReference type="PANTHER" id="PTHR21716:SF64">
    <property type="entry name" value="AI-2 TRANSPORT PROTEIN TQSA"/>
    <property type="match status" value="1"/>
</dbReference>
<dbReference type="GO" id="GO:0055085">
    <property type="term" value="P:transmembrane transport"/>
    <property type="evidence" value="ECO:0007669"/>
    <property type="project" value="TreeGrafter"/>
</dbReference>
<accession>A0A849L4M0</accession>
<reference evidence="7 8" key="1">
    <citation type="submission" date="2020-05" db="EMBL/GenBank/DDBJ databases">
        <title>Gimesia benthica sp. nov., a novel planctomycete isolated from a deep-sea water sample of the Northwest Indian Ocean.</title>
        <authorList>
            <person name="Wang J."/>
            <person name="Ruan C."/>
            <person name="Song L."/>
            <person name="Zhu Y."/>
            <person name="Li A."/>
            <person name="Zheng X."/>
            <person name="Wang L."/>
            <person name="Lu Z."/>
            <person name="Huang Y."/>
            <person name="Du W."/>
            <person name="Zhou Y."/>
            <person name="Huang L."/>
            <person name="Dai X."/>
        </authorList>
    </citation>
    <scope>NUCLEOTIDE SEQUENCE [LARGE SCALE GENOMIC DNA]</scope>
    <source>
        <strain evidence="7 8">YYQ-30</strain>
    </source>
</reference>
<evidence type="ECO:0000256" key="3">
    <source>
        <dbReference type="ARBA" id="ARBA00022692"/>
    </source>
</evidence>
<comment type="subcellular location">
    <subcellularLocation>
        <location evidence="1">Membrane</location>
        <topology evidence="1">Multi-pass membrane protein</topology>
    </subcellularLocation>
</comment>
<comment type="caution">
    <text evidence="7">The sequence shown here is derived from an EMBL/GenBank/DDBJ whole genome shotgun (WGS) entry which is preliminary data.</text>
</comment>
<dbReference type="GO" id="GO:0016020">
    <property type="term" value="C:membrane"/>
    <property type="evidence" value="ECO:0007669"/>
    <property type="project" value="UniProtKB-SubCell"/>
</dbReference>
<keyword evidence="4 6" id="KW-1133">Transmembrane helix</keyword>
<feature type="transmembrane region" description="Helical" evidence="6">
    <location>
        <begin position="146"/>
        <end position="167"/>
    </location>
</feature>